<reference evidence="1" key="1">
    <citation type="submission" date="2021-02" db="EMBL/GenBank/DDBJ databases">
        <authorList>
            <person name="Nowell W R."/>
        </authorList>
    </citation>
    <scope>NUCLEOTIDE SEQUENCE</scope>
</reference>
<organism evidence="1 2">
    <name type="scientific">Didymodactylos carnosus</name>
    <dbReference type="NCBI Taxonomy" id="1234261"/>
    <lineage>
        <taxon>Eukaryota</taxon>
        <taxon>Metazoa</taxon>
        <taxon>Spiralia</taxon>
        <taxon>Gnathifera</taxon>
        <taxon>Rotifera</taxon>
        <taxon>Eurotatoria</taxon>
        <taxon>Bdelloidea</taxon>
        <taxon>Philodinida</taxon>
        <taxon>Philodinidae</taxon>
        <taxon>Didymodactylos</taxon>
    </lineage>
</organism>
<comment type="caution">
    <text evidence="1">The sequence shown here is derived from an EMBL/GenBank/DDBJ whole genome shotgun (WGS) entry which is preliminary data.</text>
</comment>
<sequence length="93" mass="10726">MQWTQVTEDLEDVETRVKEFSRIMNENIIRNDYDMSVVTATLKKMGNRSQSPSEQQERQQLAGMIVDYHTQGYGRNIRVLSLDGGGIRGYMPI</sequence>
<evidence type="ECO:0000313" key="1">
    <source>
        <dbReference type="EMBL" id="CAF4637657.1"/>
    </source>
</evidence>
<dbReference type="EMBL" id="CAJOBC010138687">
    <property type="protein sequence ID" value="CAF4637657.1"/>
    <property type="molecule type" value="Genomic_DNA"/>
</dbReference>
<evidence type="ECO:0000313" key="2">
    <source>
        <dbReference type="Proteomes" id="UP000681722"/>
    </source>
</evidence>
<name>A0A8S2ZIY4_9BILA</name>
<dbReference type="Proteomes" id="UP000681722">
    <property type="component" value="Unassembled WGS sequence"/>
</dbReference>
<protein>
    <submittedName>
        <fullName evidence="1">Uncharacterized protein</fullName>
    </submittedName>
</protein>
<feature type="non-terminal residue" evidence="1">
    <location>
        <position position="1"/>
    </location>
</feature>
<proteinExistence type="predicted"/>
<accession>A0A8S2ZIY4</accession>
<dbReference type="AlphaFoldDB" id="A0A8S2ZIY4"/>
<gene>
    <name evidence="1" type="ORF">SRO942_LOCUS50042</name>
</gene>